<gene>
    <name evidence="2" type="ORF">NDU88_007715</name>
</gene>
<keyword evidence="1" id="KW-0732">Signal</keyword>
<feature type="chain" id="PRO_5043865912" description="Secreted protein" evidence="1">
    <location>
        <begin position="28"/>
        <end position="100"/>
    </location>
</feature>
<name>A0AAV7N2U4_PLEWA</name>
<dbReference type="EMBL" id="JANPWB010000013">
    <property type="protein sequence ID" value="KAJ1110363.1"/>
    <property type="molecule type" value="Genomic_DNA"/>
</dbReference>
<feature type="signal peptide" evidence="1">
    <location>
        <begin position="1"/>
        <end position="27"/>
    </location>
</feature>
<evidence type="ECO:0000313" key="2">
    <source>
        <dbReference type="EMBL" id="KAJ1110363.1"/>
    </source>
</evidence>
<dbReference type="Proteomes" id="UP001066276">
    <property type="component" value="Chromosome 9"/>
</dbReference>
<protein>
    <recommendedName>
        <fullName evidence="4">Secreted protein</fullName>
    </recommendedName>
</protein>
<dbReference type="AlphaFoldDB" id="A0AAV7N2U4"/>
<keyword evidence="3" id="KW-1185">Reference proteome</keyword>
<evidence type="ECO:0000313" key="3">
    <source>
        <dbReference type="Proteomes" id="UP001066276"/>
    </source>
</evidence>
<evidence type="ECO:0000256" key="1">
    <source>
        <dbReference type="SAM" id="SignalP"/>
    </source>
</evidence>
<reference evidence="2" key="1">
    <citation type="journal article" date="2022" name="bioRxiv">
        <title>Sequencing and chromosome-scale assembly of the giantPleurodeles waltlgenome.</title>
        <authorList>
            <person name="Brown T."/>
            <person name="Elewa A."/>
            <person name="Iarovenko S."/>
            <person name="Subramanian E."/>
            <person name="Araus A.J."/>
            <person name="Petzold A."/>
            <person name="Susuki M."/>
            <person name="Suzuki K.-i.T."/>
            <person name="Hayashi T."/>
            <person name="Toyoda A."/>
            <person name="Oliveira C."/>
            <person name="Osipova E."/>
            <person name="Leigh N.D."/>
            <person name="Simon A."/>
            <person name="Yun M.H."/>
        </authorList>
    </citation>
    <scope>NUCLEOTIDE SEQUENCE</scope>
    <source>
        <strain evidence="2">20211129_DDA</strain>
        <tissue evidence="2">Liver</tissue>
    </source>
</reference>
<sequence>MQEAHFGCRRRRPVAGLLLVRGWLASCTDGPLLWMVEICGRSAGQWQFPSPLEEENSGGRWSSGAVSLRGQSGSVDQAMGTAGKDWEVIVGQHEKQGFTR</sequence>
<comment type="caution">
    <text evidence="2">The sequence shown here is derived from an EMBL/GenBank/DDBJ whole genome shotgun (WGS) entry which is preliminary data.</text>
</comment>
<evidence type="ECO:0008006" key="4">
    <source>
        <dbReference type="Google" id="ProtNLM"/>
    </source>
</evidence>
<organism evidence="2 3">
    <name type="scientific">Pleurodeles waltl</name>
    <name type="common">Iberian ribbed newt</name>
    <dbReference type="NCBI Taxonomy" id="8319"/>
    <lineage>
        <taxon>Eukaryota</taxon>
        <taxon>Metazoa</taxon>
        <taxon>Chordata</taxon>
        <taxon>Craniata</taxon>
        <taxon>Vertebrata</taxon>
        <taxon>Euteleostomi</taxon>
        <taxon>Amphibia</taxon>
        <taxon>Batrachia</taxon>
        <taxon>Caudata</taxon>
        <taxon>Salamandroidea</taxon>
        <taxon>Salamandridae</taxon>
        <taxon>Pleurodelinae</taxon>
        <taxon>Pleurodeles</taxon>
    </lineage>
</organism>
<accession>A0AAV7N2U4</accession>
<proteinExistence type="predicted"/>